<keyword evidence="7" id="KW-0547">Nucleotide-binding</keyword>
<keyword evidence="5" id="KW-0808">Transferase</keyword>
<evidence type="ECO:0000256" key="10">
    <source>
        <dbReference type="ARBA" id="ARBA00022842"/>
    </source>
</evidence>
<evidence type="ECO:0000256" key="8">
    <source>
        <dbReference type="ARBA" id="ARBA00022777"/>
    </source>
</evidence>
<evidence type="ECO:0000256" key="4">
    <source>
        <dbReference type="ARBA" id="ARBA00012142"/>
    </source>
</evidence>
<dbReference type="SUPFAM" id="SSF51621">
    <property type="entry name" value="Phosphoenolpyruvate/pyruvate domain"/>
    <property type="match status" value="1"/>
</dbReference>
<dbReference type="InterPro" id="IPR011037">
    <property type="entry name" value="Pyrv_Knase-like_insert_dom_sf"/>
</dbReference>
<evidence type="ECO:0000256" key="5">
    <source>
        <dbReference type="ARBA" id="ARBA00022679"/>
    </source>
</evidence>
<dbReference type="Pfam" id="PF00224">
    <property type="entry name" value="PK"/>
    <property type="match status" value="1"/>
</dbReference>
<keyword evidence="9" id="KW-0067">ATP-binding</keyword>
<reference evidence="15" key="1">
    <citation type="submission" date="2024-07" db="EMBL/GenBank/DDBJ databases">
        <authorList>
            <person name="fu j."/>
        </authorList>
    </citation>
    <scope>NUCLEOTIDE SEQUENCE</scope>
    <source>
        <strain evidence="15">P10A9</strain>
    </source>
</reference>
<dbReference type="GO" id="GO:0016301">
    <property type="term" value="F:kinase activity"/>
    <property type="evidence" value="ECO:0007669"/>
    <property type="project" value="UniProtKB-KW"/>
</dbReference>
<dbReference type="GO" id="GO:0000287">
    <property type="term" value="F:magnesium ion binding"/>
    <property type="evidence" value="ECO:0007669"/>
    <property type="project" value="InterPro"/>
</dbReference>
<gene>
    <name evidence="15" type="ORF">AB5L97_07840</name>
</gene>
<organism evidence="15">
    <name type="scientific">Sinomonas puerhi</name>
    <dbReference type="NCBI Taxonomy" id="3238584"/>
    <lineage>
        <taxon>Bacteria</taxon>
        <taxon>Bacillati</taxon>
        <taxon>Actinomycetota</taxon>
        <taxon>Actinomycetes</taxon>
        <taxon>Micrococcales</taxon>
        <taxon>Micrococcaceae</taxon>
        <taxon>Sinomonas</taxon>
    </lineage>
</organism>
<evidence type="ECO:0000256" key="12">
    <source>
        <dbReference type="ARBA" id="ARBA00023317"/>
    </source>
</evidence>
<dbReference type="EC" id="2.7.1.40" evidence="4"/>
<evidence type="ECO:0000256" key="6">
    <source>
        <dbReference type="ARBA" id="ARBA00022723"/>
    </source>
</evidence>
<keyword evidence="11" id="KW-0324">Glycolysis</keyword>
<keyword evidence="8 15" id="KW-0418">Kinase</keyword>
<dbReference type="PANTHER" id="PTHR11817">
    <property type="entry name" value="PYRUVATE KINASE"/>
    <property type="match status" value="1"/>
</dbReference>
<dbReference type="GO" id="GO:0005524">
    <property type="term" value="F:ATP binding"/>
    <property type="evidence" value="ECO:0007669"/>
    <property type="project" value="UniProtKB-KW"/>
</dbReference>
<dbReference type="NCBIfam" id="NF011314">
    <property type="entry name" value="PRK14725.1"/>
    <property type="match status" value="1"/>
</dbReference>
<sequence length="627" mass="66788">MTERVQEGDSGPLTASDGPAPRLSPEILSELGLLLDEVLGLLDVARAAEAAHASVIASVHPRHRDSAANLVQYVALRGRDIRDLQMRLASFGLSSMGRIEARVEANLEAVSIALALLCGRRDVPIQRRPDLTAGPRRLDANAASLLGPQPGHRVSRIMVTFPSEAATDAGLVARMMDAGMDVARINCAHDGPRAWAAMAANVRTAAGGGDCRISMDLAGPKLRTGPVAPGPEVLKVRPKRSATGVVVEPSRLALVPAAQGGVDVPEGLPRLPIDDADWLASLRTGGSVSLIDASGARRRLSVVHGRDGWVEAMTDKTVYFATGLRLRSHGHRSARIGTIPALPGAHLVRAGEQVVLTRSMEPGPVVTGGPHRIGCSLPQAFDDVRPGDRVWLDDGKIGGVVRTVTAEAMTVDVLTAGVNGVRLRAEKGINFPDSELSVRALTTDDLAALDHVVRHADMVNASFVRTAGDVIALLDAVRARGRQDLGIVLKIETVEAFENLPQILLAAMQTPDLGVMIARGDLAVEAGFERLAEVQEQILWICEAAHVPVIWATQVLDTMARTGLPSRAEVTDAAMADRAECVMLNKGPFIVEAIGFLAGILTRMQAHMSKKRTLLRRLRSWSLDAED</sequence>
<dbReference type="KEGG" id="spue:AB5L97_07840"/>
<dbReference type="Gene3D" id="3.20.20.60">
    <property type="entry name" value="Phosphoenolpyruvate-binding domains"/>
    <property type="match status" value="1"/>
</dbReference>
<evidence type="ECO:0000256" key="9">
    <source>
        <dbReference type="ARBA" id="ARBA00022840"/>
    </source>
</evidence>
<evidence type="ECO:0000313" key="15">
    <source>
        <dbReference type="EMBL" id="XDP46892.1"/>
    </source>
</evidence>
<comment type="pathway">
    <text evidence="2">Carbohydrate degradation; glycolysis; pyruvate from D-glyceraldehyde 3-phosphate: step 5/5.</text>
</comment>
<keyword evidence="10" id="KW-0460">Magnesium</keyword>
<protein>
    <recommendedName>
        <fullName evidence="4">pyruvate kinase</fullName>
        <ecNumber evidence="4">2.7.1.40</ecNumber>
    </recommendedName>
</protein>
<evidence type="ECO:0000256" key="1">
    <source>
        <dbReference type="ARBA" id="ARBA00001958"/>
    </source>
</evidence>
<dbReference type="SUPFAM" id="SSF50800">
    <property type="entry name" value="PK beta-barrel domain-like"/>
    <property type="match status" value="1"/>
</dbReference>
<feature type="domain" description="Pyruvate kinase barrel" evidence="14">
    <location>
        <begin position="359"/>
        <end position="585"/>
    </location>
</feature>
<comment type="cofactor">
    <cofactor evidence="1">
        <name>K(+)</name>
        <dbReference type="ChEBI" id="CHEBI:29103"/>
    </cofactor>
</comment>
<dbReference type="AlphaFoldDB" id="A0AB39L8V2"/>
<comment type="similarity">
    <text evidence="3">Belongs to the pyruvate kinase family.</text>
</comment>
<dbReference type="EMBL" id="CP163302">
    <property type="protein sequence ID" value="XDP46892.1"/>
    <property type="molecule type" value="Genomic_DNA"/>
</dbReference>
<dbReference type="GO" id="GO:0030955">
    <property type="term" value="F:potassium ion binding"/>
    <property type="evidence" value="ECO:0007669"/>
    <property type="project" value="InterPro"/>
</dbReference>
<dbReference type="InterPro" id="IPR001697">
    <property type="entry name" value="Pyr_Knase"/>
</dbReference>
<dbReference type="InterPro" id="IPR015793">
    <property type="entry name" value="Pyrv_Knase_brl"/>
</dbReference>
<dbReference type="RefSeq" id="WP_369047100.1">
    <property type="nucleotide sequence ID" value="NZ_CP163302.1"/>
</dbReference>
<evidence type="ECO:0000256" key="11">
    <source>
        <dbReference type="ARBA" id="ARBA00023152"/>
    </source>
</evidence>
<evidence type="ECO:0000256" key="3">
    <source>
        <dbReference type="ARBA" id="ARBA00008663"/>
    </source>
</evidence>
<evidence type="ECO:0000256" key="7">
    <source>
        <dbReference type="ARBA" id="ARBA00022741"/>
    </source>
</evidence>
<dbReference type="InterPro" id="IPR040442">
    <property type="entry name" value="Pyrv_kinase-like_dom_sf"/>
</dbReference>
<dbReference type="InterPro" id="IPR015813">
    <property type="entry name" value="Pyrv/PenolPyrv_kinase-like_dom"/>
</dbReference>
<name>A0AB39L8V2_9MICC</name>
<evidence type="ECO:0000259" key="14">
    <source>
        <dbReference type="Pfam" id="PF00224"/>
    </source>
</evidence>
<feature type="region of interest" description="Disordered" evidence="13">
    <location>
        <begin position="1"/>
        <end position="21"/>
    </location>
</feature>
<dbReference type="GO" id="GO:0004743">
    <property type="term" value="F:pyruvate kinase activity"/>
    <property type="evidence" value="ECO:0007669"/>
    <property type="project" value="UniProtKB-EC"/>
</dbReference>
<dbReference type="Gene3D" id="2.40.33.10">
    <property type="entry name" value="PK beta-barrel domain-like"/>
    <property type="match status" value="1"/>
</dbReference>
<accession>A0AB39L8V2</accession>
<keyword evidence="6" id="KW-0479">Metal-binding</keyword>
<evidence type="ECO:0000256" key="2">
    <source>
        <dbReference type="ARBA" id="ARBA00004997"/>
    </source>
</evidence>
<dbReference type="InterPro" id="IPR015806">
    <property type="entry name" value="Pyrv_Knase_insert_dom_sf"/>
</dbReference>
<proteinExistence type="inferred from homology"/>
<keyword evidence="12 15" id="KW-0670">Pyruvate</keyword>
<evidence type="ECO:0000256" key="13">
    <source>
        <dbReference type="SAM" id="MobiDB-lite"/>
    </source>
</evidence>